<evidence type="ECO:0000256" key="2">
    <source>
        <dbReference type="PROSITE-ProRule" id="PRU00335"/>
    </source>
</evidence>
<dbReference type="PANTHER" id="PTHR30055:SF223">
    <property type="entry name" value="HTH-TYPE TRANSCRIPTIONAL REGULATOR UIDR"/>
    <property type="match status" value="1"/>
</dbReference>
<protein>
    <submittedName>
        <fullName evidence="4">TetR/AcrR family transcriptional regulator</fullName>
    </submittedName>
</protein>
<dbReference type="InterPro" id="IPR009057">
    <property type="entry name" value="Homeodomain-like_sf"/>
</dbReference>
<dbReference type="EMBL" id="CP076361">
    <property type="protein sequence ID" value="QWK91763.1"/>
    <property type="molecule type" value="Genomic_DNA"/>
</dbReference>
<proteinExistence type="predicted"/>
<evidence type="ECO:0000313" key="4">
    <source>
        <dbReference type="EMBL" id="QWK91763.1"/>
    </source>
</evidence>
<sequence>MADDQTLSNAPPRPREYEILDNIRHTFAEKGFDGASMQDLARAAGMSVGNFYRYFPSKAAMVEAIITRDLEDVRDKFTDVVAASDPLAALRCGLHARIAEECMGCPDAPLWAEITAAAQRKPEIGAVVGKMERGVQGYLVNAFALIAGVPEAEAARRFAAHAAMVVMLIKTTAIQAQADGQRCRSDLTALVQRMVDMILDEVSAAKAKGFDDARD</sequence>
<dbReference type="RefSeq" id="WP_215506406.1">
    <property type="nucleotide sequence ID" value="NZ_CP076361.1"/>
</dbReference>
<evidence type="ECO:0000256" key="1">
    <source>
        <dbReference type="ARBA" id="ARBA00023125"/>
    </source>
</evidence>
<dbReference type="PRINTS" id="PR00455">
    <property type="entry name" value="HTHTETR"/>
</dbReference>
<dbReference type="SUPFAM" id="SSF46689">
    <property type="entry name" value="Homeodomain-like"/>
    <property type="match status" value="1"/>
</dbReference>
<dbReference type="InterPro" id="IPR001647">
    <property type="entry name" value="HTH_TetR"/>
</dbReference>
<gene>
    <name evidence="4" type="ORF">KM031_07880</name>
</gene>
<dbReference type="PROSITE" id="PS50977">
    <property type="entry name" value="HTH_TETR_2"/>
    <property type="match status" value="1"/>
</dbReference>
<feature type="DNA-binding region" description="H-T-H motif" evidence="2">
    <location>
        <begin position="36"/>
        <end position="55"/>
    </location>
</feature>
<evidence type="ECO:0000259" key="3">
    <source>
        <dbReference type="PROSITE" id="PS50977"/>
    </source>
</evidence>
<dbReference type="Proteomes" id="UP000679352">
    <property type="component" value="Chromosome"/>
</dbReference>
<reference evidence="4" key="1">
    <citation type="submission" date="2021-06" db="EMBL/GenBank/DDBJ databases">
        <title>Direct submission.</title>
        <authorList>
            <person name="Lee C.-S."/>
            <person name="Jin L."/>
        </authorList>
    </citation>
    <scope>NUCLEOTIDE SEQUENCE</scope>
    <source>
        <strain evidence="4">Con5</strain>
    </source>
</reference>
<evidence type="ECO:0000313" key="5">
    <source>
        <dbReference type="Proteomes" id="UP000679352"/>
    </source>
</evidence>
<dbReference type="GO" id="GO:0003700">
    <property type="term" value="F:DNA-binding transcription factor activity"/>
    <property type="evidence" value="ECO:0007669"/>
    <property type="project" value="TreeGrafter"/>
</dbReference>
<dbReference type="Pfam" id="PF00440">
    <property type="entry name" value="TetR_N"/>
    <property type="match status" value="1"/>
</dbReference>
<dbReference type="GO" id="GO:0000976">
    <property type="term" value="F:transcription cis-regulatory region binding"/>
    <property type="evidence" value="ECO:0007669"/>
    <property type="project" value="TreeGrafter"/>
</dbReference>
<keyword evidence="5" id="KW-1185">Reference proteome</keyword>
<name>A0A975S370_9RHOB</name>
<dbReference type="AlphaFoldDB" id="A0A975S370"/>
<dbReference type="PANTHER" id="PTHR30055">
    <property type="entry name" value="HTH-TYPE TRANSCRIPTIONAL REGULATOR RUTR"/>
    <property type="match status" value="1"/>
</dbReference>
<dbReference type="Gene3D" id="1.10.357.10">
    <property type="entry name" value="Tetracycline Repressor, domain 2"/>
    <property type="match status" value="1"/>
</dbReference>
<dbReference type="KEGG" id="gfu:KM031_07880"/>
<feature type="domain" description="HTH tetR-type" evidence="3">
    <location>
        <begin position="13"/>
        <end position="73"/>
    </location>
</feature>
<keyword evidence="1 2" id="KW-0238">DNA-binding</keyword>
<dbReference type="InterPro" id="IPR050109">
    <property type="entry name" value="HTH-type_TetR-like_transc_reg"/>
</dbReference>
<organism evidence="4 5">
    <name type="scientific">Gemmobacter fulvus</name>
    <dbReference type="NCBI Taxonomy" id="2840474"/>
    <lineage>
        <taxon>Bacteria</taxon>
        <taxon>Pseudomonadati</taxon>
        <taxon>Pseudomonadota</taxon>
        <taxon>Alphaproteobacteria</taxon>
        <taxon>Rhodobacterales</taxon>
        <taxon>Paracoccaceae</taxon>
        <taxon>Gemmobacter</taxon>
    </lineage>
</organism>
<accession>A0A975S370</accession>